<evidence type="ECO:0000256" key="3">
    <source>
        <dbReference type="ARBA" id="ARBA00022683"/>
    </source>
</evidence>
<keyword evidence="2" id="KW-0963">Cytoplasm</keyword>
<dbReference type="CDD" id="cd00367">
    <property type="entry name" value="PTS-HPr_like"/>
    <property type="match status" value="1"/>
</dbReference>
<dbReference type="PANTHER" id="PTHR33705">
    <property type="entry name" value="PHOSPHOCARRIER PROTEIN HPR"/>
    <property type="match status" value="1"/>
</dbReference>
<dbReference type="EMBL" id="LSCV01000031">
    <property type="protein sequence ID" value="KXB40186.1"/>
    <property type="molecule type" value="Genomic_DNA"/>
</dbReference>
<dbReference type="GO" id="GO:0009401">
    <property type="term" value="P:phosphoenolpyruvate-dependent sugar phosphotransferase system"/>
    <property type="evidence" value="ECO:0007669"/>
    <property type="project" value="UniProtKB-KW"/>
</dbReference>
<sequence length="85" mass="9325">MKTFTYTVKDQLGLHARPAGLLATKSAAFQSKITLSNGVKEADCKKLIRLLTLGVKQGDKIELKVEGEDEDAAFNDLKAFVEENL</sequence>
<dbReference type="InterPro" id="IPR050399">
    <property type="entry name" value="HPr"/>
</dbReference>
<feature type="domain" description="HPr" evidence="4">
    <location>
        <begin position="1"/>
        <end position="85"/>
    </location>
</feature>
<reference evidence="6" key="1">
    <citation type="submission" date="2016-01" db="EMBL/GenBank/DDBJ databases">
        <authorList>
            <person name="Mitreva M."/>
            <person name="Pepin K.H."/>
            <person name="Mihindukulasuriya K.A."/>
            <person name="Fulton R."/>
            <person name="Fronick C."/>
            <person name="O'Laughlin M."/>
            <person name="Miner T."/>
            <person name="Herter B."/>
            <person name="Rosa B.A."/>
            <person name="Cordes M."/>
            <person name="Tomlinson C."/>
            <person name="Wollam A."/>
            <person name="Palsikar V.B."/>
            <person name="Mardis E.R."/>
            <person name="Wilson R.K."/>
        </authorList>
    </citation>
    <scope>NUCLEOTIDE SEQUENCE [LARGE SCALE GENOMIC DNA]</scope>
    <source>
        <strain evidence="6">KA00274</strain>
    </source>
</reference>
<dbReference type="SUPFAM" id="SSF55594">
    <property type="entry name" value="HPr-like"/>
    <property type="match status" value="1"/>
</dbReference>
<organism evidence="5 6">
    <name type="scientific">Amygdalobacter nucleatus</name>
    <dbReference type="NCBI Taxonomy" id="3029274"/>
    <lineage>
        <taxon>Bacteria</taxon>
        <taxon>Bacillati</taxon>
        <taxon>Bacillota</taxon>
        <taxon>Clostridia</taxon>
        <taxon>Eubacteriales</taxon>
        <taxon>Oscillospiraceae</taxon>
        <taxon>Amygdalobacter</taxon>
    </lineage>
</organism>
<evidence type="ECO:0000313" key="6">
    <source>
        <dbReference type="Proteomes" id="UP000070080"/>
    </source>
</evidence>
<name>A0A133YAE8_9FIRM</name>
<proteinExistence type="predicted"/>
<dbReference type="Gene3D" id="3.30.1340.10">
    <property type="entry name" value="HPr-like"/>
    <property type="match status" value="1"/>
</dbReference>
<dbReference type="Proteomes" id="UP000070080">
    <property type="component" value="Unassembled WGS sequence"/>
</dbReference>
<dbReference type="RefSeq" id="WP_066714402.1">
    <property type="nucleotide sequence ID" value="NZ_JARFNM010000001.1"/>
</dbReference>
<dbReference type="PROSITE" id="PS51350">
    <property type="entry name" value="PTS_HPR_DOM"/>
    <property type="match status" value="1"/>
</dbReference>
<dbReference type="InterPro" id="IPR035895">
    <property type="entry name" value="HPr-like_sf"/>
</dbReference>
<gene>
    <name evidence="5" type="ORF">HMPREF1872_00997</name>
</gene>
<evidence type="ECO:0000313" key="5">
    <source>
        <dbReference type="EMBL" id="KXB40186.1"/>
    </source>
</evidence>
<dbReference type="STRING" id="1497955.HMPREF1872_00997"/>
<dbReference type="AlphaFoldDB" id="A0A133YAE8"/>
<dbReference type="PANTHER" id="PTHR33705:SF2">
    <property type="entry name" value="PHOSPHOCARRIER PROTEIN NPR"/>
    <property type="match status" value="1"/>
</dbReference>
<dbReference type="OrthoDB" id="9809047at2"/>
<dbReference type="NCBIfam" id="TIGR01003">
    <property type="entry name" value="PTS_HPr_family"/>
    <property type="match status" value="1"/>
</dbReference>
<dbReference type="InterPro" id="IPR000032">
    <property type="entry name" value="HPr-like"/>
</dbReference>
<evidence type="ECO:0000259" key="4">
    <source>
        <dbReference type="PROSITE" id="PS51350"/>
    </source>
</evidence>
<evidence type="ECO:0000256" key="2">
    <source>
        <dbReference type="ARBA" id="ARBA00022490"/>
    </source>
</evidence>
<comment type="subcellular location">
    <subcellularLocation>
        <location evidence="1">Cytoplasm</location>
    </subcellularLocation>
</comment>
<accession>A0A133YAE8</accession>
<keyword evidence="3" id="KW-0598">Phosphotransferase system</keyword>
<protein>
    <submittedName>
        <fullName evidence="5">Putative phosphocarrier protein HPr</fullName>
    </submittedName>
</protein>
<keyword evidence="6" id="KW-1185">Reference proteome</keyword>
<evidence type="ECO:0000256" key="1">
    <source>
        <dbReference type="ARBA" id="ARBA00004496"/>
    </source>
</evidence>
<dbReference type="GO" id="GO:0005737">
    <property type="term" value="C:cytoplasm"/>
    <property type="evidence" value="ECO:0007669"/>
    <property type="project" value="UniProtKB-SubCell"/>
</dbReference>
<dbReference type="Pfam" id="PF00381">
    <property type="entry name" value="PTS-HPr"/>
    <property type="match status" value="1"/>
</dbReference>
<comment type="caution">
    <text evidence="5">The sequence shown here is derived from an EMBL/GenBank/DDBJ whole genome shotgun (WGS) entry which is preliminary data.</text>
</comment>
<dbReference type="PRINTS" id="PR00107">
    <property type="entry name" value="PHOSPHOCPHPR"/>
</dbReference>